<dbReference type="Pfam" id="PF16188">
    <property type="entry name" value="Peptidase_M24_C"/>
    <property type="match status" value="1"/>
</dbReference>
<feature type="domain" description="DNA2/NAM7 helicase helicase" evidence="9">
    <location>
        <begin position="1005"/>
        <end position="1082"/>
    </location>
</feature>
<keyword evidence="4" id="KW-0378">Hydrolase</keyword>
<evidence type="ECO:0000256" key="4">
    <source>
        <dbReference type="ARBA" id="ARBA00022801"/>
    </source>
</evidence>
<feature type="domain" description="DNA2/NAM7 helicase helicase" evidence="9">
    <location>
        <begin position="1785"/>
        <end position="1857"/>
    </location>
</feature>
<dbReference type="InterPro" id="IPR041677">
    <property type="entry name" value="DNA2/NAM7_AAA_11"/>
</dbReference>
<dbReference type="Gene3D" id="3.40.50.300">
    <property type="entry name" value="P-loop containing nucleotide triphosphate hydrolases"/>
    <property type="match status" value="4"/>
</dbReference>
<dbReference type="Gene3D" id="3.90.230.10">
    <property type="entry name" value="Creatinase/methionine aminopeptidase superfamily"/>
    <property type="match status" value="1"/>
</dbReference>
<keyword evidence="13" id="KW-1185">Reference proteome</keyword>
<dbReference type="InterPro" id="IPR041679">
    <property type="entry name" value="DNA2/NAM7-like_C"/>
</dbReference>
<dbReference type="EMBL" id="SFCI01000723">
    <property type="protein sequence ID" value="TFY78231.1"/>
    <property type="molecule type" value="Genomic_DNA"/>
</dbReference>
<evidence type="ECO:0000259" key="8">
    <source>
        <dbReference type="Pfam" id="PF01321"/>
    </source>
</evidence>
<feature type="region of interest" description="Disordered" evidence="6">
    <location>
        <begin position="791"/>
        <end position="832"/>
    </location>
</feature>
<dbReference type="Proteomes" id="UP000298061">
    <property type="component" value="Unassembled WGS sequence"/>
</dbReference>
<dbReference type="SUPFAM" id="SSF52540">
    <property type="entry name" value="P-loop containing nucleoside triphosphate hydrolases"/>
    <property type="match status" value="2"/>
</dbReference>
<comment type="cofactor">
    <cofactor evidence="1">
        <name>Mn(2+)</name>
        <dbReference type="ChEBI" id="CHEBI:29035"/>
    </cofactor>
</comment>
<evidence type="ECO:0008006" key="14">
    <source>
        <dbReference type="Google" id="ProtNLM"/>
    </source>
</evidence>
<evidence type="ECO:0000256" key="6">
    <source>
        <dbReference type="SAM" id="MobiDB-lite"/>
    </source>
</evidence>
<dbReference type="GO" id="GO:0004386">
    <property type="term" value="F:helicase activity"/>
    <property type="evidence" value="ECO:0007669"/>
    <property type="project" value="InterPro"/>
</dbReference>
<dbReference type="InterPro" id="IPR029149">
    <property type="entry name" value="Creatin/AminoP/Spt16_N"/>
</dbReference>
<evidence type="ECO:0000256" key="2">
    <source>
        <dbReference type="ARBA" id="ARBA00008766"/>
    </source>
</evidence>
<dbReference type="GO" id="GO:0070006">
    <property type="term" value="F:metalloaminopeptidase activity"/>
    <property type="evidence" value="ECO:0007669"/>
    <property type="project" value="InterPro"/>
</dbReference>
<comment type="similarity">
    <text evidence="2">Belongs to the peptidase M24B family.</text>
</comment>
<dbReference type="SUPFAM" id="SSF53092">
    <property type="entry name" value="Creatinase/prolidase N-terminal domain"/>
    <property type="match status" value="1"/>
</dbReference>
<dbReference type="GO" id="GO:0046872">
    <property type="term" value="F:metal ion binding"/>
    <property type="evidence" value="ECO:0007669"/>
    <property type="project" value="UniProtKB-KW"/>
</dbReference>
<evidence type="ECO:0000259" key="9">
    <source>
        <dbReference type="Pfam" id="PF13086"/>
    </source>
</evidence>
<dbReference type="InterPro" id="IPR000994">
    <property type="entry name" value="Pept_M24"/>
</dbReference>
<accession>A0A4Y9ZWF4</accession>
<gene>
    <name evidence="12" type="ORF">EWM64_g5781</name>
</gene>
<sequence length="2247" mass="250017">MLSFAFRLVRLPSASTKLPRSKFYGTATVMGVEVNTSERLAALRKLMAEQPVGAYIVPSEDQHFSEYPAECDERRGFISGFNGSAGTAIVTKDNAYLFTDGRYFLQAEQQLDKNWKLMKQGLPNVPTWQEFISKQIPKSERVGIDPGLISAVDAKSFSDVDFAYTEENLVDKVWGADRPARPTNVVFPLDVKYSGQSHADKLAKLREELHRKNAGAMVVTMLDEVAWLFNLRGSDIAFNPVFFAYAVVTVDKALLFIDPVQVNDTVKDHLGLHVELKPYTEFRSYLKGLAQSLKTASGTTPQVLLGDKASIAVAEAVGKDHVDITRSPAADLKAIKNPTEVAGFRASHVRDGAALARYFAWLEEQLDAGDVLNESQAADQLEKFRSELDLYKGLSFPTISSTGPNAAIIHYQPDPADCATVKKEQIYLCDSGAQFLDGTTDVTRTWHFGTPTDEEMRAFTRVLQGHIAIDTAIFPNGTSDYRFIDMTLSDTWARRALWQDGLDYRHGTGHGVGHFLNVHEGPQGIGTRIAYNSTALKPGMTVSNEPGYYADGRFGIRLENVVIVRDAQTPNNFGGKGYLNFERVTMCPLHKKLVDLSLLSVGEREWLDAYHKEVWEKVSPLLQNDAHPGHGVGSGPVNPDVATSKDDKNHSNPNLIVSNEDGIDFGVVERHGTPPVFPRQTAALTIETTDFHPEAKLVDLGFVSTREQSGRTTRFAASLHGESQWIEQGHPRTVTVIFIPLHEGSFAETLELTFRILDGPDIVISRSVMGIALPSAAAPAGSASGAALPSLPQIVPSNGPHAASNPHMPRASTRSQSLPRPQMWSRPPLSPDLKQTTKIPDGKHWQECLQVEETALQRDMVLRDVKIEPAHLRLYNVHFTEDEDDDFGIPDIKLGDYAILVDVLLGTESEGRIHTYETHNRTIRLQGGSSWAVMDVKLSLSMQDAFTLDRHANYDLRFKLNRMPLPCRLLFPTPTHVTARKISRDKHDIREMFLYNANIRNDGKQMQCVLSIIRQPAGSVPFIIYGPPGTGKTVTIVESIVQLLLKDANTRILACAQTNAAADLLVARLYKHLSKKKLFRLIEKGRNPDDIGTEHMHAVLVCSLLDEDGAFDHSGDTAGCRSPARHFSHIFIDDAAQATEPETMIPIRMMAGKRTNVVLAGDKEQLRPVVKGLESQLSVSYVERLMRIQEVYGLDSDIGTSGKTIVQLQTNRRSHPAIIAFSNTYIYEDSLTARADEATTTSFLRSPVLATANFPIVFEGVKGSVEKAKNYDSLYNEREAEVVRFHCQKLLRDAKLRVRPEEIGVITPYKAQVRQIKKSLTQAGGLDEVTVGSTEQFQSQERRVIIVSTVRSTDGGANGKSPGGYPDVVNVGFLNDRYRLNVVLTRAQALLIVIGDPTTLSEAGLWRHFLGTCDSTALKLSMNIYNALGRADTLHFLARFAASLHGESQWIEQGHTRTVTVTFIPLYEGSFAEILELTFRIINGSDIVISRPVMGIAGLPSAAAPADSASGAALLILPQIVPSDGPQATSYPLVPQTSPRNWRPRRQRTWSRRSHLPEFPLPPDLKETVQIRDDRQHEKAVRSIAKEILFRRLDIESYGQTWKQLLWVVETALQHELEHMVVRDVRVEASAAAHIRYKSVFSCFAVHFTENEDDGVGSPDIKFGDYVILIDNYSGTKSEGRIRAYEARDRIIHLQGGGSIVVMDISLTLNMQGAFILDCHANYDLRFKLNRMPLRRMHHAVTMDIPDDLCRLLFPTPTHVAVEAESRDEDDILEMVLYNADIRNDRKQMQCVHSITRQPAGSVPFIIYGPPGTGKTVTTVESILQLLLKDNTRVLACAQTNSAADLLVARLHKHLSKEDLFRLFALSRYPDGIAAELVDAVLERSLLDEDGFFDYSRDVAGCGVPARHFSHIFIDEAAQAMEPEAMIPIRMMADEQTNVVLAGDKEQLRPVVKGLDSQLLVSYIERLMRMRDVYGLDSEIGRSGQTIVQLQTNRRSHPAIIAFSNSYIYEDSLEARADPAITTSLLHSPVLEHANPSFPIVFEGVYGKAVKAKHSKSLYNEQEANIVRFYCQKLLGDNERPLRPEEIGVITPYRAQVKQIRKSLGEALDEVSVGSVEQFQGQERRVIIVSTVRSMRGNQTAGFIKDRNRLNVAITRAKALVIVIGDPIMLGKAGLWRHFLNYVHSHAGCLGEEFNWNPDNETDIVPAGYDRALREQPTTQTGPEFVERVDFESTVLRYIADPMLRRG</sequence>
<evidence type="ECO:0000259" key="10">
    <source>
        <dbReference type="Pfam" id="PF13087"/>
    </source>
</evidence>
<dbReference type="Pfam" id="PF13086">
    <property type="entry name" value="AAA_11"/>
    <property type="match status" value="4"/>
</dbReference>
<feature type="region of interest" description="Disordered" evidence="6">
    <location>
        <begin position="625"/>
        <end position="657"/>
    </location>
</feature>
<evidence type="ECO:0000256" key="3">
    <source>
        <dbReference type="ARBA" id="ARBA00022723"/>
    </source>
</evidence>
<feature type="domain" description="DNA2/NAM7 helicase-like C-terminal" evidence="10">
    <location>
        <begin position="1984"/>
        <end position="2166"/>
    </location>
</feature>
<keyword evidence="3" id="KW-0479">Metal-binding</keyword>
<reference evidence="12 13" key="1">
    <citation type="submission" date="2019-02" db="EMBL/GenBank/DDBJ databases">
        <title>Genome sequencing of the rare red list fungi Hericium alpestre (H. flagellum).</title>
        <authorList>
            <person name="Buettner E."/>
            <person name="Kellner H."/>
        </authorList>
    </citation>
    <scope>NUCLEOTIDE SEQUENCE [LARGE SCALE GENOMIC DNA]</scope>
    <source>
        <strain evidence="12 13">DSM 108284</strain>
    </source>
</reference>
<dbReference type="Pfam" id="PF01321">
    <property type="entry name" value="Creatinase_N"/>
    <property type="match status" value="1"/>
</dbReference>
<dbReference type="STRING" id="135208.A0A4Y9ZWF4"/>
<dbReference type="Pfam" id="PF00557">
    <property type="entry name" value="Peptidase_M24"/>
    <property type="match status" value="1"/>
</dbReference>
<dbReference type="PANTHER" id="PTHR43763:SF6">
    <property type="entry name" value="XAA-PRO AMINOPEPTIDASE 1"/>
    <property type="match status" value="1"/>
</dbReference>
<dbReference type="InterPro" id="IPR047187">
    <property type="entry name" value="SF1_C_Upf1"/>
</dbReference>
<dbReference type="InterPro" id="IPR032416">
    <property type="entry name" value="Peptidase_M24_C"/>
</dbReference>
<evidence type="ECO:0000256" key="5">
    <source>
        <dbReference type="ARBA" id="ARBA00023211"/>
    </source>
</evidence>
<evidence type="ECO:0000313" key="13">
    <source>
        <dbReference type="Proteomes" id="UP000298061"/>
    </source>
</evidence>
<proteinExistence type="inferred from homology"/>
<feature type="domain" description="Peptidase M24 C-terminal" evidence="11">
    <location>
        <begin position="577"/>
        <end position="625"/>
    </location>
</feature>
<organism evidence="12 13">
    <name type="scientific">Hericium alpestre</name>
    <dbReference type="NCBI Taxonomy" id="135208"/>
    <lineage>
        <taxon>Eukaryota</taxon>
        <taxon>Fungi</taxon>
        <taxon>Dikarya</taxon>
        <taxon>Basidiomycota</taxon>
        <taxon>Agaricomycotina</taxon>
        <taxon>Agaricomycetes</taxon>
        <taxon>Russulales</taxon>
        <taxon>Hericiaceae</taxon>
        <taxon>Hericium</taxon>
    </lineage>
</organism>
<dbReference type="Gene3D" id="3.40.350.10">
    <property type="entry name" value="Creatinase/prolidase N-terminal domain"/>
    <property type="match status" value="2"/>
</dbReference>
<dbReference type="InterPro" id="IPR033740">
    <property type="entry name" value="Pept_M24B"/>
</dbReference>
<dbReference type="InterPro" id="IPR027417">
    <property type="entry name" value="P-loop_NTPase"/>
</dbReference>
<dbReference type="Pfam" id="PF16189">
    <property type="entry name" value="Creatinase_N_2"/>
    <property type="match status" value="1"/>
</dbReference>
<feature type="domain" description="DNA2/NAM7 helicase helicase" evidence="9">
    <location>
        <begin position="1126"/>
        <end position="1171"/>
    </location>
</feature>
<feature type="domain" description="Peptidase M24" evidence="7">
    <location>
        <begin position="344"/>
        <end position="565"/>
    </location>
</feature>
<evidence type="ECO:0000313" key="12">
    <source>
        <dbReference type="EMBL" id="TFY78231.1"/>
    </source>
</evidence>
<dbReference type="Pfam" id="PF13087">
    <property type="entry name" value="AAA_12"/>
    <property type="match status" value="2"/>
</dbReference>
<dbReference type="OrthoDB" id="9995434at2759"/>
<feature type="region of interest" description="Disordered" evidence="6">
    <location>
        <begin position="1530"/>
        <end position="1549"/>
    </location>
</feature>
<name>A0A4Y9ZWF4_9AGAM</name>
<evidence type="ECO:0000259" key="7">
    <source>
        <dbReference type="Pfam" id="PF00557"/>
    </source>
</evidence>
<feature type="domain" description="DNA2/NAM7 helicase-like C-terminal" evidence="10">
    <location>
        <begin position="1202"/>
        <end position="1397"/>
    </location>
</feature>
<dbReference type="CDD" id="cd01085">
    <property type="entry name" value="APP"/>
    <property type="match status" value="1"/>
</dbReference>
<protein>
    <recommendedName>
        <fullName evidence="14">RNA helicase</fullName>
    </recommendedName>
</protein>
<dbReference type="SUPFAM" id="SSF55920">
    <property type="entry name" value="Creatinase/aminopeptidase"/>
    <property type="match status" value="1"/>
</dbReference>
<feature type="domain" description="Creatinase N-terminal" evidence="8">
    <location>
        <begin position="39"/>
        <end position="153"/>
    </location>
</feature>
<dbReference type="InterPro" id="IPR036005">
    <property type="entry name" value="Creatinase/aminopeptidase-like"/>
</dbReference>
<evidence type="ECO:0000259" key="11">
    <source>
        <dbReference type="Pfam" id="PF16188"/>
    </source>
</evidence>
<dbReference type="FunFam" id="3.90.230.10:FF:000007">
    <property type="entry name" value="Xaa-Pro aminopeptidase P"/>
    <property type="match status" value="1"/>
</dbReference>
<keyword evidence="5" id="KW-0464">Manganese</keyword>
<comment type="caution">
    <text evidence="12">The sequence shown here is derived from an EMBL/GenBank/DDBJ whole genome shotgun (WGS) entry which is preliminary data.</text>
</comment>
<dbReference type="CDD" id="cd18808">
    <property type="entry name" value="SF1_C_Upf1"/>
    <property type="match status" value="2"/>
</dbReference>
<feature type="domain" description="DNA2/NAM7 helicase helicase" evidence="9">
    <location>
        <begin position="1908"/>
        <end position="1953"/>
    </location>
</feature>
<evidence type="ECO:0000256" key="1">
    <source>
        <dbReference type="ARBA" id="ARBA00001936"/>
    </source>
</evidence>
<dbReference type="InterPro" id="IPR050422">
    <property type="entry name" value="X-Pro_aminopeptidase_P"/>
</dbReference>
<dbReference type="InterPro" id="IPR000587">
    <property type="entry name" value="Creatinase_N"/>
</dbReference>
<dbReference type="FunFam" id="3.40.350.10:FF:000003">
    <property type="entry name" value="Xaa-pro aminopeptidase P"/>
    <property type="match status" value="1"/>
</dbReference>
<dbReference type="PANTHER" id="PTHR43763">
    <property type="entry name" value="XAA-PRO AMINOPEPTIDASE 1"/>
    <property type="match status" value="1"/>
</dbReference>
<dbReference type="GO" id="GO:0005737">
    <property type="term" value="C:cytoplasm"/>
    <property type="evidence" value="ECO:0007669"/>
    <property type="project" value="UniProtKB-ARBA"/>
</dbReference>